<evidence type="ECO:0000256" key="5">
    <source>
        <dbReference type="ARBA" id="ARBA00023163"/>
    </source>
</evidence>
<dbReference type="EMBL" id="CP158165">
    <property type="protein sequence ID" value="XBV22580.1"/>
    <property type="molecule type" value="Genomic_DNA"/>
</dbReference>
<dbReference type="InterPro" id="IPR037171">
    <property type="entry name" value="NagB/RpiA_transferase-like"/>
</dbReference>
<protein>
    <recommendedName>
        <fullName evidence="1">Lactose phosphotransferase system repressor</fullName>
    </recommendedName>
</protein>
<evidence type="ECO:0000256" key="6">
    <source>
        <dbReference type="ARBA" id="ARBA00024937"/>
    </source>
</evidence>
<dbReference type="GO" id="GO:0003700">
    <property type="term" value="F:DNA-binding transcription factor activity"/>
    <property type="evidence" value="ECO:0007669"/>
    <property type="project" value="InterPro"/>
</dbReference>
<evidence type="ECO:0000256" key="4">
    <source>
        <dbReference type="ARBA" id="ARBA00023125"/>
    </source>
</evidence>
<keyword evidence="4 8" id="KW-0238">DNA-binding</keyword>
<dbReference type="Gene3D" id="1.10.10.10">
    <property type="entry name" value="Winged helix-like DNA-binding domain superfamily/Winged helix DNA-binding domain"/>
    <property type="match status" value="1"/>
</dbReference>
<comment type="function">
    <text evidence="6">Repressor of the lactose catabolism operon. Galactose-6-phosphate is the inducer.</text>
</comment>
<dbReference type="SUPFAM" id="SSF46785">
    <property type="entry name" value="Winged helix' DNA-binding domain"/>
    <property type="match status" value="1"/>
</dbReference>
<dbReference type="PROSITE" id="PS00894">
    <property type="entry name" value="HTH_DEOR_1"/>
    <property type="match status" value="1"/>
</dbReference>
<dbReference type="PANTHER" id="PTHR30363:SF4">
    <property type="entry name" value="GLYCEROL-3-PHOSPHATE REGULON REPRESSOR"/>
    <property type="match status" value="1"/>
</dbReference>
<dbReference type="InterPro" id="IPR036390">
    <property type="entry name" value="WH_DNA-bd_sf"/>
</dbReference>
<dbReference type="PRINTS" id="PR00037">
    <property type="entry name" value="HTHLACR"/>
</dbReference>
<dbReference type="GO" id="GO:0003677">
    <property type="term" value="F:DNA binding"/>
    <property type="evidence" value="ECO:0007669"/>
    <property type="project" value="UniProtKB-KW"/>
</dbReference>
<dbReference type="InterPro" id="IPR036388">
    <property type="entry name" value="WH-like_DNA-bd_sf"/>
</dbReference>
<proteinExistence type="predicted"/>
<dbReference type="Pfam" id="PF00455">
    <property type="entry name" value="DeoRC"/>
    <property type="match status" value="1"/>
</dbReference>
<evidence type="ECO:0000313" key="8">
    <source>
        <dbReference type="EMBL" id="XBV22580.1"/>
    </source>
</evidence>
<reference evidence="8" key="1">
    <citation type="submission" date="2024-06" db="EMBL/GenBank/DDBJ databases">
        <title>Kribbella sp. strain HUAS MG21 genome sequences.</title>
        <authorList>
            <person name="Mo P."/>
        </authorList>
    </citation>
    <scope>NUCLEOTIDE SEQUENCE</scope>
    <source>
        <strain evidence="8">HUAS MG21</strain>
    </source>
</reference>
<gene>
    <name evidence="8" type="ORF">ABN611_28955</name>
</gene>
<dbReference type="InterPro" id="IPR050313">
    <property type="entry name" value="Carb_Metab_HTH_regulators"/>
</dbReference>
<evidence type="ECO:0000256" key="2">
    <source>
        <dbReference type="ARBA" id="ARBA00022491"/>
    </source>
</evidence>
<dbReference type="SUPFAM" id="SSF100950">
    <property type="entry name" value="NagB/RpiA/CoA transferase-like"/>
    <property type="match status" value="1"/>
</dbReference>
<dbReference type="InterPro" id="IPR001034">
    <property type="entry name" value="DeoR_HTH"/>
</dbReference>
<accession>A0AAU7T7B9</accession>
<dbReference type="Pfam" id="PF08220">
    <property type="entry name" value="HTH_DeoR"/>
    <property type="match status" value="1"/>
</dbReference>
<keyword evidence="3" id="KW-0805">Transcription regulation</keyword>
<dbReference type="RefSeq" id="WP_350275419.1">
    <property type="nucleotide sequence ID" value="NZ_CP158165.1"/>
</dbReference>
<keyword evidence="5" id="KW-0804">Transcription</keyword>
<dbReference type="PROSITE" id="PS51000">
    <property type="entry name" value="HTH_DEOR_2"/>
    <property type="match status" value="1"/>
</dbReference>
<dbReference type="InterPro" id="IPR014036">
    <property type="entry name" value="DeoR-like_C"/>
</dbReference>
<evidence type="ECO:0000259" key="7">
    <source>
        <dbReference type="PROSITE" id="PS51000"/>
    </source>
</evidence>
<evidence type="ECO:0000256" key="3">
    <source>
        <dbReference type="ARBA" id="ARBA00023015"/>
    </source>
</evidence>
<sequence length="255" mass="26692">MYADERQAAIVGKVREQGRVTVSGIAADLGVTTETVRRDLAQLERSGLLRRVHGGAVSTTALTVIEPGIAERDATSADQKDRIAKAAIELLPGSDGSILLDAGTTTARIASLLPVDRQLVVVTNSVPIAARLGGSGSIRLHLLGGRVRGETQAAVGDQAVRALADLRVDLAFVGTNALTVDHGLTTPDPDEAAVKRAMVAAAHQVAVVADSSKIGREHLVRFASLDDVDVLVTDDGIDPAVVRELERREVEVVVA</sequence>
<dbReference type="PANTHER" id="PTHR30363">
    <property type="entry name" value="HTH-TYPE TRANSCRIPTIONAL REGULATOR SRLR-RELATED"/>
    <property type="match status" value="1"/>
</dbReference>
<organism evidence="8">
    <name type="scientific">Kribbella sp. HUAS MG21</name>
    <dbReference type="NCBI Taxonomy" id="3160966"/>
    <lineage>
        <taxon>Bacteria</taxon>
        <taxon>Bacillati</taxon>
        <taxon>Actinomycetota</taxon>
        <taxon>Actinomycetes</taxon>
        <taxon>Propionibacteriales</taxon>
        <taxon>Kribbellaceae</taxon>
        <taxon>Kribbella</taxon>
    </lineage>
</organism>
<dbReference type="InterPro" id="IPR018356">
    <property type="entry name" value="Tscrpt_reg_HTH_DeoR_CS"/>
</dbReference>
<dbReference type="SMART" id="SM01134">
    <property type="entry name" value="DeoRC"/>
    <property type="match status" value="1"/>
</dbReference>
<feature type="domain" description="HTH deoR-type" evidence="7">
    <location>
        <begin position="3"/>
        <end position="58"/>
    </location>
</feature>
<dbReference type="Gene3D" id="3.40.50.1360">
    <property type="match status" value="1"/>
</dbReference>
<dbReference type="SMART" id="SM00420">
    <property type="entry name" value="HTH_DEOR"/>
    <property type="match status" value="1"/>
</dbReference>
<dbReference type="AlphaFoldDB" id="A0AAU7T7B9"/>
<name>A0AAU7T7B9_9ACTN</name>
<evidence type="ECO:0000256" key="1">
    <source>
        <dbReference type="ARBA" id="ARBA00021390"/>
    </source>
</evidence>
<keyword evidence="2" id="KW-0678">Repressor</keyword>